<accession>A0ABX1PW34</accession>
<sequence>MKLRWAACRPPEGERAPSACTPPGTVVYAIGDIHGRLDLLDALLQGIALDARLRPAQRRVLVYLGDYVSRGPDSRGVVDRVIDWRPEGFEVIALKGNHEEVMLRFLDGELFVGGHWMDYGGADTLAHYGVAVDDPSCRDPETLAHLCARLRGSIPPAHLALLRGLAPSHREGGYLFVHAGVLPGVPLGEQSERDFVWIRKRFLVSDRDHGAVVVHGHCISEQPDVRHNRIGIDTGAYRSGVLTCLVLDGTERSFLQTTTDFRNGPAEARGEVCPDSCQ</sequence>
<dbReference type="CDD" id="cd00144">
    <property type="entry name" value="MPP_PPP_family"/>
    <property type="match status" value="1"/>
</dbReference>
<keyword evidence="3" id="KW-1185">Reference proteome</keyword>
<dbReference type="SUPFAM" id="SSF56300">
    <property type="entry name" value="Metallo-dependent phosphatases"/>
    <property type="match status" value="1"/>
</dbReference>
<name>A0ABX1PW34_9RHOO</name>
<dbReference type="InterPro" id="IPR029052">
    <property type="entry name" value="Metallo-depent_PP-like"/>
</dbReference>
<dbReference type="PANTHER" id="PTHR42850:SF4">
    <property type="entry name" value="ZINC-DEPENDENT ENDOPOLYPHOSPHATASE"/>
    <property type="match status" value="1"/>
</dbReference>
<organism evidence="2 3">
    <name type="scientific">Aromatoleum toluvorans</name>
    <dbReference type="NCBI Taxonomy" id="92002"/>
    <lineage>
        <taxon>Bacteria</taxon>
        <taxon>Pseudomonadati</taxon>
        <taxon>Pseudomonadota</taxon>
        <taxon>Betaproteobacteria</taxon>
        <taxon>Rhodocyclales</taxon>
        <taxon>Rhodocyclaceae</taxon>
        <taxon>Aromatoleum</taxon>
    </lineage>
</organism>
<reference evidence="2 3" key="1">
    <citation type="submission" date="2019-12" db="EMBL/GenBank/DDBJ databases">
        <title>Comparative genomics gives insights into the taxonomy of the Azoarcus-Aromatoleum group and reveals separate origins of nif in the plant-associated Azoarcus and non-plant-associated Aromatoleum sub-groups.</title>
        <authorList>
            <person name="Lafos M."/>
            <person name="Maluk M."/>
            <person name="Batista M."/>
            <person name="Junghare M."/>
            <person name="Carmona M."/>
            <person name="Faoro H."/>
            <person name="Cruz L.M."/>
            <person name="Battistoni F."/>
            <person name="De Souza E."/>
            <person name="Pedrosa F."/>
            <person name="Chen W.-M."/>
            <person name="Poole P.S."/>
            <person name="Dixon R.A."/>
            <person name="James E.K."/>
        </authorList>
    </citation>
    <scope>NUCLEOTIDE SEQUENCE [LARGE SCALE GENOMIC DNA]</scope>
    <source>
        <strain evidence="2 3">Td21</strain>
    </source>
</reference>
<dbReference type="PANTHER" id="PTHR42850">
    <property type="entry name" value="METALLOPHOSPHOESTERASE"/>
    <property type="match status" value="1"/>
</dbReference>
<comment type="caution">
    <text evidence="2">The sequence shown here is derived from an EMBL/GenBank/DDBJ whole genome shotgun (WGS) entry which is preliminary data.</text>
</comment>
<dbReference type="InterPro" id="IPR004843">
    <property type="entry name" value="Calcineurin-like_PHP"/>
</dbReference>
<dbReference type="RefSeq" id="WP_169254332.1">
    <property type="nucleotide sequence ID" value="NZ_WTVN01000001.1"/>
</dbReference>
<proteinExistence type="predicted"/>
<dbReference type="InterPro" id="IPR050126">
    <property type="entry name" value="Ap4A_hydrolase"/>
</dbReference>
<evidence type="ECO:0000313" key="3">
    <source>
        <dbReference type="Proteomes" id="UP000623795"/>
    </source>
</evidence>
<evidence type="ECO:0000259" key="1">
    <source>
        <dbReference type="Pfam" id="PF00149"/>
    </source>
</evidence>
<dbReference type="Gene3D" id="3.60.21.10">
    <property type="match status" value="1"/>
</dbReference>
<protein>
    <submittedName>
        <fullName evidence="2">Serine/threonine protein phosphatase</fullName>
    </submittedName>
</protein>
<feature type="domain" description="Calcineurin-like phosphoesterase" evidence="1">
    <location>
        <begin position="27"/>
        <end position="122"/>
    </location>
</feature>
<gene>
    <name evidence="2" type="ORF">GPA22_01605</name>
</gene>
<evidence type="ECO:0000313" key="2">
    <source>
        <dbReference type="EMBL" id="NMG42429.1"/>
    </source>
</evidence>
<dbReference type="Proteomes" id="UP000623795">
    <property type="component" value="Unassembled WGS sequence"/>
</dbReference>
<dbReference type="EMBL" id="WTVN01000001">
    <property type="protein sequence ID" value="NMG42429.1"/>
    <property type="molecule type" value="Genomic_DNA"/>
</dbReference>
<dbReference type="Pfam" id="PF00149">
    <property type="entry name" value="Metallophos"/>
    <property type="match status" value="1"/>
</dbReference>